<keyword evidence="2" id="KW-1185">Reference proteome</keyword>
<comment type="caution">
    <text evidence="1">The sequence shown here is derived from an EMBL/GenBank/DDBJ whole genome shotgun (WGS) entry which is preliminary data.</text>
</comment>
<dbReference type="EMBL" id="JAPJZH010000025">
    <property type="protein sequence ID" value="MDA4848589.1"/>
    <property type="molecule type" value="Genomic_DNA"/>
</dbReference>
<protein>
    <recommendedName>
        <fullName evidence="3">AbrB family transcriptional regulator</fullName>
    </recommendedName>
</protein>
<evidence type="ECO:0000313" key="1">
    <source>
        <dbReference type="EMBL" id="MDA4848589.1"/>
    </source>
</evidence>
<evidence type="ECO:0000313" key="2">
    <source>
        <dbReference type="Proteomes" id="UP001148313"/>
    </source>
</evidence>
<dbReference type="RefSeq" id="WP_271092458.1">
    <property type="nucleotide sequence ID" value="NZ_JAPJZH010000025.1"/>
</dbReference>
<organism evidence="1 2">
    <name type="scientific">Hoeflea poritis</name>
    <dbReference type="NCBI Taxonomy" id="2993659"/>
    <lineage>
        <taxon>Bacteria</taxon>
        <taxon>Pseudomonadati</taxon>
        <taxon>Pseudomonadota</taxon>
        <taxon>Alphaproteobacteria</taxon>
        <taxon>Hyphomicrobiales</taxon>
        <taxon>Rhizobiaceae</taxon>
        <taxon>Hoeflea</taxon>
    </lineage>
</organism>
<dbReference type="Proteomes" id="UP001148313">
    <property type="component" value="Unassembled WGS sequence"/>
</dbReference>
<gene>
    <name evidence="1" type="ORF">OOZ53_24750</name>
</gene>
<name>A0ABT4VVD2_9HYPH</name>
<reference evidence="1" key="1">
    <citation type="submission" date="2022-11" db="EMBL/GenBank/DDBJ databases">
        <title>Hoeflea poritis sp. nov., isolated from scleractinian coral Porites lutea.</title>
        <authorList>
            <person name="Zhang G."/>
            <person name="Wei Q."/>
            <person name="Cai L."/>
        </authorList>
    </citation>
    <scope>NUCLEOTIDE SEQUENCE</scope>
    <source>
        <strain evidence="1">E7-10</strain>
    </source>
</reference>
<proteinExistence type="predicted"/>
<sequence length="95" mass="10717">MSFAKHEVRGRNNSIAYAPGYGRISMTNGSLQYQLENGPVILDTISRRDVADELRALNDQSSIPTDEDLQGFDEFMRASMAKEELQAMRAEDVEF</sequence>
<accession>A0ABT4VVD2</accession>
<evidence type="ECO:0008006" key="3">
    <source>
        <dbReference type="Google" id="ProtNLM"/>
    </source>
</evidence>